<accession>A0A0F9SBF9</accession>
<protein>
    <submittedName>
        <fullName evidence="1">Uncharacterized protein</fullName>
    </submittedName>
</protein>
<gene>
    <name evidence="1" type="ORF">LCGC14_0540140</name>
</gene>
<dbReference type="AlphaFoldDB" id="A0A0F9SBF9"/>
<name>A0A0F9SBF9_9ZZZZ</name>
<reference evidence="1" key="1">
    <citation type="journal article" date="2015" name="Nature">
        <title>Complex archaea that bridge the gap between prokaryotes and eukaryotes.</title>
        <authorList>
            <person name="Spang A."/>
            <person name="Saw J.H."/>
            <person name="Jorgensen S.L."/>
            <person name="Zaremba-Niedzwiedzka K."/>
            <person name="Martijn J."/>
            <person name="Lind A.E."/>
            <person name="van Eijk R."/>
            <person name="Schleper C."/>
            <person name="Guy L."/>
            <person name="Ettema T.J."/>
        </authorList>
    </citation>
    <scope>NUCLEOTIDE SEQUENCE</scope>
</reference>
<proteinExistence type="predicted"/>
<organism evidence="1">
    <name type="scientific">marine sediment metagenome</name>
    <dbReference type="NCBI Taxonomy" id="412755"/>
    <lineage>
        <taxon>unclassified sequences</taxon>
        <taxon>metagenomes</taxon>
        <taxon>ecological metagenomes</taxon>
    </lineage>
</organism>
<comment type="caution">
    <text evidence="1">The sequence shown here is derived from an EMBL/GenBank/DDBJ whole genome shotgun (WGS) entry which is preliminary data.</text>
</comment>
<evidence type="ECO:0000313" key="1">
    <source>
        <dbReference type="EMBL" id="KKN59617.1"/>
    </source>
</evidence>
<sequence length="108" mass="12933">MSEEEKEKWFKEFKNRWDKVSEKLSKIENWERVKGGFILSSEPLTIDTFIEKFNLGYTLESDCCKAGLRGLYLKDFKLHCLFCVKCNILKYVFTRKWLMEVIPKPPIE</sequence>
<dbReference type="EMBL" id="LAZR01000720">
    <property type="protein sequence ID" value="KKN59617.1"/>
    <property type="molecule type" value="Genomic_DNA"/>
</dbReference>